<evidence type="ECO:0000313" key="1">
    <source>
        <dbReference type="EMBL" id="BCX48277.1"/>
    </source>
</evidence>
<dbReference type="InterPro" id="IPR018741">
    <property type="entry name" value="DUF2288"/>
</dbReference>
<sequence>MGRVSVSRKDEACARARVFHLRGVSEPDRMKYRILGEDQQSDEEKIAKYTGEVAWSYLKPHCERGVLIWVDPELDLKTVAKAFIDDQSEQVANWLGNGDLVKTGELHAAQWEGGDELFTAVVVTPFVLMQQLGG</sequence>
<dbReference type="Pfam" id="PF10052">
    <property type="entry name" value="DUF2288"/>
    <property type="match status" value="1"/>
</dbReference>
<proteinExistence type="predicted"/>
<dbReference type="Proteomes" id="UP001374893">
    <property type="component" value="Chromosome"/>
</dbReference>
<accession>A0ABM7RKP4</accession>
<reference evidence="1 2" key="1">
    <citation type="submission" date="2021-06" db="EMBL/GenBank/DDBJ databases">
        <title>Complete genome of Haloferula helveola possessing various polysaccharide degrading enzymes.</title>
        <authorList>
            <person name="Takami H."/>
            <person name="Huang C."/>
            <person name="Hamasaki K."/>
        </authorList>
    </citation>
    <scope>NUCLEOTIDE SEQUENCE [LARGE SCALE GENOMIC DNA]</scope>
    <source>
        <strain evidence="1 2">CN-1</strain>
    </source>
</reference>
<organism evidence="1 2">
    <name type="scientific">Haloferula helveola</name>
    <dbReference type="NCBI Taxonomy" id="490095"/>
    <lineage>
        <taxon>Bacteria</taxon>
        <taxon>Pseudomonadati</taxon>
        <taxon>Verrucomicrobiota</taxon>
        <taxon>Verrucomicrobiia</taxon>
        <taxon>Verrucomicrobiales</taxon>
        <taxon>Verrucomicrobiaceae</taxon>
        <taxon>Haloferula</taxon>
    </lineage>
</organism>
<keyword evidence="2" id="KW-1185">Reference proteome</keyword>
<dbReference type="EMBL" id="AP024702">
    <property type="protein sequence ID" value="BCX48277.1"/>
    <property type="molecule type" value="Genomic_DNA"/>
</dbReference>
<gene>
    <name evidence="1" type="ORF">HAHE_21850</name>
</gene>
<name>A0ABM7RKP4_9BACT</name>
<evidence type="ECO:0000313" key="2">
    <source>
        <dbReference type="Proteomes" id="UP001374893"/>
    </source>
</evidence>
<protein>
    <submittedName>
        <fullName evidence="1">DUF2288 domain-containing protein</fullName>
    </submittedName>
</protein>